<dbReference type="SMART" id="SM00418">
    <property type="entry name" value="HTH_ARSR"/>
    <property type="match status" value="1"/>
</dbReference>
<dbReference type="SUPFAM" id="SSF52788">
    <property type="entry name" value="Phosphotyrosine protein phosphatases I"/>
    <property type="match status" value="1"/>
</dbReference>
<dbReference type="InterPro" id="IPR051081">
    <property type="entry name" value="HTH_MetalResp_TranReg"/>
</dbReference>
<dbReference type="Gene3D" id="1.10.10.10">
    <property type="entry name" value="Winged helix-like DNA-binding domain superfamily/Winged helix DNA-binding domain"/>
    <property type="match status" value="1"/>
</dbReference>
<comment type="caution">
    <text evidence="5">The sequence shown here is derived from an EMBL/GenBank/DDBJ whole genome shotgun (WGS) entry which is preliminary data.</text>
</comment>
<keyword evidence="6" id="KW-1185">Reference proteome</keyword>
<dbReference type="PANTHER" id="PTHR33154">
    <property type="entry name" value="TRANSCRIPTIONAL REGULATOR, ARSR FAMILY"/>
    <property type="match status" value="1"/>
</dbReference>
<keyword evidence="3" id="KW-0804">Transcription</keyword>
<evidence type="ECO:0000313" key="6">
    <source>
        <dbReference type="Proteomes" id="UP000322876"/>
    </source>
</evidence>
<dbReference type="RefSeq" id="WP_149266483.1">
    <property type="nucleotide sequence ID" value="NZ_VFJB01000005.1"/>
</dbReference>
<dbReference type="EMBL" id="VFJB01000005">
    <property type="protein sequence ID" value="KAA0258162.1"/>
    <property type="molecule type" value="Genomic_DNA"/>
</dbReference>
<dbReference type="AlphaFoldDB" id="A0A5A8F2J2"/>
<dbReference type="OrthoDB" id="9798835at2"/>
<keyword evidence="2" id="KW-0238">DNA-binding</keyword>
<dbReference type="GO" id="GO:0003677">
    <property type="term" value="F:DNA binding"/>
    <property type="evidence" value="ECO:0007669"/>
    <property type="project" value="UniProtKB-KW"/>
</dbReference>
<dbReference type="InterPro" id="IPR001845">
    <property type="entry name" value="HTH_ArsR_DNA-bd_dom"/>
</dbReference>
<dbReference type="PANTHER" id="PTHR33154:SF18">
    <property type="entry name" value="ARSENICAL RESISTANCE OPERON REPRESSOR"/>
    <property type="match status" value="1"/>
</dbReference>
<dbReference type="PRINTS" id="PR00778">
    <property type="entry name" value="HTHARSR"/>
</dbReference>
<reference evidence="5 6" key="1">
    <citation type="submission" date="2019-06" db="EMBL/GenBank/DDBJ databases">
        <title>Genomic insights into carbon and energy metabolism of Deferribacter autotrophicus revealed new metabolic traits in the phylum Deferribacteres.</title>
        <authorList>
            <person name="Slobodkin A.I."/>
            <person name="Slobodkina G.B."/>
            <person name="Allioux M."/>
            <person name="Alain K."/>
            <person name="Jebbar M."/>
            <person name="Shadrin V."/>
            <person name="Kublanov I.V."/>
            <person name="Toshchakov S.V."/>
            <person name="Bonch-Osmolovskaya E.A."/>
        </authorList>
    </citation>
    <scope>NUCLEOTIDE SEQUENCE [LARGE SCALE GENOMIC DNA]</scope>
    <source>
        <strain evidence="5 6">SL50</strain>
    </source>
</reference>
<sequence>MSMEKFLKAISDKNKLRILNLINYQGQLCVCDLENVLELKQSTLSTHLSKLKQANILVDMKDGKWTYYRINEHLEKSKKIILNEVLNNFLKSETALTDLKKLSSNKNSCIPAKKILVVDYDNSLYSQIIEIELSKKDNITCVSAGIAPAPEVNPLIKKLYPKEYAELRFFTKNISNFKKYYFDLVLILNDFDNIENLNIKFGKIETINLNDIKNLKPKDMRKKLIEKCEVYL</sequence>
<organism evidence="5 6">
    <name type="scientific">Deferribacter autotrophicus</name>
    <dbReference type="NCBI Taxonomy" id="500465"/>
    <lineage>
        <taxon>Bacteria</taxon>
        <taxon>Pseudomonadati</taxon>
        <taxon>Deferribacterota</taxon>
        <taxon>Deferribacteres</taxon>
        <taxon>Deferribacterales</taxon>
        <taxon>Deferribacteraceae</taxon>
        <taxon>Deferribacter</taxon>
    </lineage>
</organism>
<dbReference type="InterPro" id="IPR036390">
    <property type="entry name" value="WH_DNA-bd_sf"/>
</dbReference>
<dbReference type="PROSITE" id="PS50987">
    <property type="entry name" value="HTH_ARSR_2"/>
    <property type="match status" value="1"/>
</dbReference>
<gene>
    <name evidence="5" type="ORF">FHQ18_07145</name>
</gene>
<feature type="domain" description="HTH arsR-type" evidence="4">
    <location>
        <begin position="1"/>
        <end position="89"/>
    </location>
</feature>
<dbReference type="Proteomes" id="UP000322876">
    <property type="component" value="Unassembled WGS sequence"/>
</dbReference>
<keyword evidence="1" id="KW-0805">Transcription regulation</keyword>
<evidence type="ECO:0000256" key="3">
    <source>
        <dbReference type="ARBA" id="ARBA00023163"/>
    </source>
</evidence>
<name>A0A5A8F2J2_9BACT</name>
<evidence type="ECO:0000313" key="5">
    <source>
        <dbReference type="EMBL" id="KAA0258162.1"/>
    </source>
</evidence>
<dbReference type="CDD" id="cd00090">
    <property type="entry name" value="HTH_ARSR"/>
    <property type="match status" value="1"/>
</dbReference>
<accession>A0A5A8F2J2</accession>
<dbReference type="InterPro" id="IPR036388">
    <property type="entry name" value="WH-like_DNA-bd_sf"/>
</dbReference>
<proteinExistence type="predicted"/>
<evidence type="ECO:0000259" key="4">
    <source>
        <dbReference type="PROSITE" id="PS50987"/>
    </source>
</evidence>
<dbReference type="GO" id="GO:0003700">
    <property type="term" value="F:DNA-binding transcription factor activity"/>
    <property type="evidence" value="ECO:0007669"/>
    <property type="project" value="InterPro"/>
</dbReference>
<dbReference type="SUPFAM" id="SSF46785">
    <property type="entry name" value="Winged helix' DNA-binding domain"/>
    <property type="match status" value="1"/>
</dbReference>
<dbReference type="Pfam" id="PF01022">
    <property type="entry name" value="HTH_5"/>
    <property type="match status" value="1"/>
</dbReference>
<protein>
    <submittedName>
        <fullName evidence="5">Winged helix-turn-helix transcriptional regulator</fullName>
    </submittedName>
</protein>
<dbReference type="NCBIfam" id="NF033788">
    <property type="entry name" value="HTH_metalloreg"/>
    <property type="match status" value="1"/>
</dbReference>
<dbReference type="InterPro" id="IPR011991">
    <property type="entry name" value="ArsR-like_HTH"/>
</dbReference>
<evidence type="ECO:0000256" key="1">
    <source>
        <dbReference type="ARBA" id="ARBA00023015"/>
    </source>
</evidence>
<dbReference type="InterPro" id="IPR036196">
    <property type="entry name" value="Ptyr_pPase_sf"/>
</dbReference>
<evidence type="ECO:0000256" key="2">
    <source>
        <dbReference type="ARBA" id="ARBA00023125"/>
    </source>
</evidence>